<keyword evidence="3" id="KW-1185">Reference proteome</keyword>
<accession>A0ABT5EPH4</accession>
<dbReference type="EMBL" id="JAQNDO010000001">
    <property type="protein sequence ID" value="MDC0743257.1"/>
    <property type="molecule type" value="Genomic_DNA"/>
</dbReference>
<protein>
    <submittedName>
        <fullName evidence="2">Uncharacterized protein</fullName>
    </submittedName>
</protein>
<gene>
    <name evidence="2" type="ORF">POL67_18040</name>
</gene>
<dbReference type="Proteomes" id="UP001221411">
    <property type="component" value="Unassembled WGS sequence"/>
</dbReference>
<organism evidence="2 3">
    <name type="scientific">Polyangium mundeleinium</name>
    <dbReference type="NCBI Taxonomy" id="2995306"/>
    <lineage>
        <taxon>Bacteria</taxon>
        <taxon>Pseudomonadati</taxon>
        <taxon>Myxococcota</taxon>
        <taxon>Polyangia</taxon>
        <taxon>Polyangiales</taxon>
        <taxon>Polyangiaceae</taxon>
        <taxon>Polyangium</taxon>
    </lineage>
</organism>
<dbReference type="RefSeq" id="WP_271918620.1">
    <property type="nucleotide sequence ID" value="NZ_JAQNDO010000001.1"/>
</dbReference>
<keyword evidence="1" id="KW-0732">Signal</keyword>
<feature type="chain" id="PRO_5046389934" evidence="1">
    <location>
        <begin position="22"/>
        <end position="75"/>
    </location>
</feature>
<evidence type="ECO:0000313" key="2">
    <source>
        <dbReference type="EMBL" id="MDC0743257.1"/>
    </source>
</evidence>
<name>A0ABT5EPH4_9BACT</name>
<sequence length="75" mass="7583">MLDGAALAALGAVMLDGAALAAPALGRPSGPRVYLCQRYAALDPRNLTRSIQKVRIGAMFSGAENGGTAQPSGRA</sequence>
<evidence type="ECO:0000313" key="3">
    <source>
        <dbReference type="Proteomes" id="UP001221411"/>
    </source>
</evidence>
<feature type="signal peptide" evidence="1">
    <location>
        <begin position="1"/>
        <end position="21"/>
    </location>
</feature>
<proteinExistence type="predicted"/>
<reference evidence="2 3" key="1">
    <citation type="submission" date="2022-11" db="EMBL/GenBank/DDBJ databases">
        <title>Minimal conservation of predation-associated metabolite biosynthetic gene clusters underscores biosynthetic potential of Myxococcota including descriptions for ten novel species: Archangium lansinium sp. nov., Myxococcus landrumus sp. nov., Nannocystis bai.</title>
        <authorList>
            <person name="Ahearne A."/>
            <person name="Stevens C."/>
            <person name="Dowd S."/>
        </authorList>
    </citation>
    <scope>NUCLEOTIDE SEQUENCE [LARGE SCALE GENOMIC DNA]</scope>
    <source>
        <strain evidence="2 3">RJM3</strain>
    </source>
</reference>
<comment type="caution">
    <text evidence="2">The sequence shown here is derived from an EMBL/GenBank/DDBJ whole genome shotgun (WGS) entry which is preliminary data.</text>
</comment>
<evidence type="ECO:0000256" key="1">
    <source>
        <dbReference type="SAM" id="SignalP"/>
    </source>
</evidence>